<organism evidence="1 2">
    <name type="scientific">Solemya pervernicosa gill symbiont</name>
    <dbReference type="NCBI Taxonomy" id="642797"/>
    <lineage>
        <taxon>Bacteria</taxon>
        <taxon>Pseudomonadati</taxon>
        <taxon>Pseudomonadota</taxon>
        <taxon>Gammaproteobacteria</taxon>
        <taxon>sulfur-oxidizing symbionts</taxon>
    </lineage>
</organism>
<comment type="caution">
    <text evidence="1">The sequence shown here is derived from an EMBL/GenBank/DDBJ whole genome shotgun (WGS) entry which is preliminary data.</text>
</comment>
<evidence type="ECO:0000313" key="2">
    <source>
        <dbReference type="Proteomes" id="UP000191110"/>
    </source>
</evidence>
<name>A0A1T2L2W6_9GAMM</name>
<dbReference type="AlphaFoldDB" id="A0A1T2L2W6"/>
<evidence type="ECO:0000313" key="1">
    <source>
        <dbReference type="EMBL" id="OOZ39360.1"/>
    </source>
</evidence>
<sequence length="121" mass="13801">MILIMPNVAVDQLKLGAILNSDVKDLSGRLLLKTGTAIDEKHLKIFRSWGIVEVDVDEDLPGDEQTDTSLWKGLDEEGQAMVEQELARHFVHADRDHPVFVELMTLARERLVTRFRHRKDG</sequence>
<proteinExistence type="predicted"/>
<reference evidence="1 2" key="1">
    <citation type="submission" date="2016-11" db="EMBL/GenBank/DDBJ databases">
        <title>Mixed transmission modes and dynamic genome evolution in an obligate animal-bacterial symbiosis.</title>
        <authorList>
            <person name="Russell S.L."/>
            <person name="Corbett-Detig R.B."/>
            <person name="Cavanaugh C.M."/>
        </authorList>
    </citation>
    <scope>NUCLEOTIDE SEQUENCE [LARGE SCALE GENOMIC DNA]</scope>
    <source>
        <strain evidence="1">Sveles-Q1</strain>
    </source>
</reference>
<protein>
    <submittedName>
        <fullName evidence="1">Uncharacterized protein</fullName>
    </submittedName>
</protein>
<keyword evidence="2" id="KW-1185">Reference proteome</keyword>
<accession>A0A1T2L2W6</accession>
<dbReference type="EMBL" id="MPRL01000054">
    <property type="protein sequence ID" value="OOZ39360.1"/>
    <property type="molecule type" value="Genomic_DNA"/>
</dbReference>
<dbReference type="Proteomes" id="UP000191110">
    <property type="component" value="Unassembled WGS sequence"/>
</dbReference>
<gene>
    <name evidence="1" type="ORF">BOW53_11940</name>
</gene>